<dbReference type="SUPFAM" id="SSF48403">
    <property type="entry name" value="Ankyrin repeat"/>
    <property type="match status" value="1"/>
</dbReference>
<dbReference type="EMBL" id="JABFAF010273211">
    <property type="protein sequence ID" value="MBA0878847.1"/>
    <property type="molecule type" value="Genomic_DNA"/>
</dbReference>
<comment type="caution">
    <text evidence="2">The sequence shown here is derived from an EMBL/GenBank/DDBJ whole genome shotgun (WGS) entry which is preliminary data.</text>
</comment>
<dbReference type="PANTHER" id="PTHR24128:SF46">
    <property type="entry name" value="ALPHA-LATROTOXIN-LHE1A-LIKE ISOFORM X1"/>
    <property type="match status" value="1"/>
</dbReference>
<gene>
    <name evidence="2" type="ORF">Goshw_003289</name>
</gene>
<dbReference type="InterPro" id="IPR026961">
    <property type="entry name" value="PGG_dom"/>
</dbReference>
<dbReference type="Pfam" id="PF13962">
    <property type="entry name" value="PGG"/>
    <property type="match status" value="1"/>
</dbReference>
<organism evidence="2 3">
    <name type="scientific">Gossypium schwendimanii</name>
    <name type="common">Cotton</name>
    <dbReference type="NCBI Taxonomy" id="34291"/>
    <lineage>
        <taxon>Eukaryota</taxon>
        <taxon>Viridiplantae</taxon>
        <taxon>Streptophyta</taxon>
        <taxon>Embryophyta</taxon>
        <taxon>Tracheophyta</taxon>
        <taxon>Spermatophyta</taxon>
        <taxon>Magnoliopsida</taxon>
        <taxon>eudicotyledons</taxon>
        <taxon>Gunneridae</taxon>
        <taxon>Pentapetalae</taxon>
        <taxon>rosids</taxon>
        <taxon>malvids</taxon>
        <taxon>Malvales</taxon>
        <taxon>Malvaceae</taxon>
        <taxon>Malvoideae</taxon>
        <taxon>Gossypium</taxon>
    </lineage>
</organism>
<reference evidence="2 3" key="1">
    <citation type="journal article" date="2019" name="Genome Biol. Evol.">
        <title>Insights into the evolution of the New World diploid cottons (Gossypium, subgenus Houzingenia) based on genome sequencing.</title>
        <authorList>
            <person name="Grover C.E."/>
            <person name="Arick M.A. 2nd"/>
            <person name="Thrash A."/>
            <person name="Conover J.L."/>
            <person name="Sanders W.S."/>
            <person name="Peterson D.G."/>
            <person name="Frelichowski J.E."/>
            <person name="Scheffler J.A."/>
            <person name="Scheffler B.E."/>
            <person name="Wendel J.F."/>
        </authorList>
    </citation>
    <scope>NUCLEOTIDE SEQUENCE [LARGE SCALE GENOMIC DNA]</scope>
    <source>
        <strain evidence="2">1</strain>
        <tissue evidence="2">Leaf</tissue>
    </source>
</reference>
<name>A0A7J9N6T3_GOSSC</name>
<dbReference type="AlphaFoldDB" id="A0A7J9N6T3"/>
<dbReference type="InterPro" id="IPR036770">
    <property type="entry name" value="Ankyrin_rpt-contain_sf"/>
</dbReference>
<feature type="non-terminal residue" evidence="2">
    <location>
        <position position="145"/>
    </location>
</feature>
<dbReference type="Gene3D" id="1.25.40.20">
    <property type="entry name" value="Ankyrin repeat-containing domain"/>
    <property type="match status" value="1"/>
</dbReference>
<dbReference type="Proteomes" id="UP000593576">
    <property type="component" value="Unassembled WGS sequence"/>
</dbReference>
<evidence type="ECO:0000313" key="3">
    <source>
        <dbReference type="Proteomes" id="UP000593576"/>
    </source>
</evidence>
<dbReference type="PANTHER" id="PTHR24128">
    <property type="entry name" value="HOMEOBOX PROTEIN WARIAI"/>
    <property type="match status" value="1"/>
</dbReference>
<protein>
    <recommendedName>
        <fullName evidence="1">PGG domain-containing protein</fullName>
    </recommendedName>
</protein>
<feature type="domain" description="PGG" evidence="1">
    <location>
        <begin position="78"/>
        <end position="128"/>
    </location>
</feature>
<evidence type="ECO:0000313" key="2">
    <source>
        <dbReference type="EMBL" id="MBA0878847.1"/>
    </source>
</evidence>
<evidence type="ECO:0000259" key="1">
    <source>
        <dbReference type="Pfam" id="PF13962"/>
    </source>
</evidence>
<accession>A0A7J9N6T3</accession>
<dbReference type="OrthoDB" id="982772at2759"/>
<sequence length="145" mass="15960">MLKLLLSSKADKHATNQSNLTALGVAEQHNNRERIRILRGCFIPVVSNIKSKWEKQIAKCVAKASSIIFEDLDNISSDDRNALLVVLGLLLTGTYQATLSPPGGVWQGNGTEWPQASTDTVAEGRSVLPPYDFLLFYIPICVVFM</sequence>
<keyword evidence="3" id="KW-1185">Reference proteome</keyword>
<proteinExistence type="predicted"/>